<comment type="caution">
    <text evidence="3">The sequence shown here is derived from an EMBL/GenBank/DDBJ whole genome shotgun (WGS) entry which is preliminary data.</text>
</comment>
<keyword evidence="1" id="KW-0472">Membrane</keyword>
<sequence length="216" mass="25172">MKEKQIIENLRNLGNLEVLDENTKIKTLWHLQRLARTKPEPGRSWKVLFARRVFIPAICAFLLLFAGSWATVVVAEDTIPGDRLYPIKRLNENMKLILAIRPDAKAKIREQLIEKRFNELESVSEISNKSSSLKIQNLLAEIEKGLDKVLEETNRIDKPSQKQKLILNRYLMLIERKKLQLTKIKAKAESVQFEEQIGKIEKKFNQLEMNLRELQG</sequence>
<feature type="transmembrane region" description="Helical" evidence="1">
    <location>
        <begin position="53"/>
        <end position="75"/>
    </location>
</feature>
<protein>
    <recommendedName>
        <fullName evidence="2">DUF5667 domain-containing protein</fullName>
    </recommendedName>
</protein>
<dbReference type="AlphaFoldDB" id="A0A1F7X7A3"/>
<accession>A0A1F7X7A3</accession>
<evidence type="ECO:0000259" key="2">
    <source>
        <dbReference type="Pfam" id="PF18915"/>
    </source>
</evidence>
<keyword evidence="1" id="KW-0812">Transmembrane</keyword>
<gene>
    <name evidence="3" type="ORF">A2Z22_03780</name>
</gene>
<name>A0A1F7X7A3_9BACT</name>
<dbReference type="InterPro" id="IPR043725">
    <property type="entry name" value="DUF5667"/>
</dbReference>
<reference evidence="3 4" key="1">
    <citation type="journal article" date="2016" name="Nat. Commun.">
        <title>Thousands of microbial genomes shed light on interconnected biogeochemical processes in an aquifer system.</title>
        <authorList>
            <person name="Anantharaman K."/>
            <person name="Brown C.T."/>
            <person name="Hug L.A."/>
            <person name="Sharon I."/>
            <person name="Castelle C.J."/>
            <person name="Probst A.J."/>
            <person name="Thomas B.C."/>
            <person name="Singh A."/>
            <person name="Wilkins M.J."/>
            <person name="Karaoz U."/>
            <person name="Brodie E.L."/>
            <person name="Williams K.H."/>
            <person name="Hubbard S.S."/>
            <person name="Banfield J.F."/>
        </authorList>
    </citation>
    <scope>NUCLEOTIDE SEQUENCE [LARGE SCALE GENOMIC DNA]</scope>
</reference>
<evidence type="ECO:0000256" key="1">
    <source>
        <dbReference type="SAM" id="Phobius"/>
    </source>
</evidence>
<dbReference type="Proteomes" id="UP000177053">
    <property type="component" value="Unassembled WGS sequence"/>
</dbReference>
<dbReference type="EMBL" id="MGFS01000027">
    <property type="protein sequence ID" value="OGM10960.1"/>
    <property type="molecule type" value="Genomic_DNA"/>
</dbReference>
<dbReference type="Pfam" id="PF18915">
    <property type="entry name" value="DUF5667"/>
    <property type="match status" value="1"/>
</dbReference>
<keyword evidence="1" id="KW-1133">Transmembrane helix</keyword>
<organism evidence="3 4">
    <name type="scientific">Candidatus Woesebacteria bacterium RBG_16_34_12</name>
    <dbReference type="NCBI Taxonomy" id="1802480"/>
    <lineage>
        <taxon>Bacteria</taxon>
        <taxon>Candidatus Woeseibacteriota</taxon>
    </lineage>
</organism>
<proteinExistence type="predicted"/>
<evidence type="ECO:0000313" key="4">
    <source>
        <dbReference type="Proteomes" id="UP000177053"/>
    </source>
</evidence>
<evidence type="ECO:0000313" key="3">
    <source>
        <dbReference type="EMBL" id="OGM10960.1"/>
    </source>
</evidence>
<feature type="domain" description="DUF5667" evidence="2">
    <location>
        <begin position="78"/>
        <end position="202"/>
    </location>
</feature>